<dbReference type="RefSeq" id="WP_234800597.1">
    <property type="nucleotide sequence ID" value="NZ_CP015136.1"/>
</dbReference>
<dbReference type="KEGG" id="abac:LuPra_05763"/>
<dbReference type="AlphaFoldDB" id="A0A143PUR8"/>
<evidence type="ECO:0000259" key="1">
    <source>
        <dbReference type="Pfam" id="PF13408"/>
    </source>
</evidence>
<protein>
    <recommendedName>
        <fullName evidence="1">Recombinase zinc beta ribbon domain-containing protein</fullName>
    </recommendedName>
</protein>
<proteinExistence type="predicted"/>
<feature type="domain" description="Recombinase zinc beta ribbon" evidence="1">
    <location>
        <begin position="1"/>
        <end position="49"/>
    </location>
</feature>
<keyword evidence="3" id="KW-1185">Reference proteome</keyword>
<dbReference type="InterPro" id="IPR025827">
    <property type="entry name" value="Zn_ribbon_recom_dom"/>
</dbReference>
<reference evidence="2 3" key="1">
    <citation type="journal article" date="2016" name="Genome Announc.">
        <title>First Complete Genome Sequence of a Subdivision 6 Acidobacterium Strain.</title>
        <authorList>
            <person name="Huang S."/>
            <person name="Vieira S."/>
            <person name="Bunk B."/>
            <person name="Riedel T."/>
            <person name="Sproer C."/>
            <person name="Overmann J."/>
        </authorList>
    </citation>
    <scope>NUCLEOTIDE SEQUENCE [LARGE SCALE GENOMIC DNA]</scope>
    <source>
        <strain evidence="3">DSM 100886 HEG_-6_39</strain>
    </source>
</reference>
<reference evidence="3" key="2">
    <citation type="submission" date="2016-04" db="EMBL/GenBank/DDBJ databases">
        <title>First Complete Genome Sequence of a Subdivision 6 Acidobacterium.</title>
        <authorList>
            <person name="Huang S."/>
            <person name="Vieira S."/>
            <person name="Bunk B."/>
            <person name="Riedel T."/>
            <person name="Sproeer C."/>
            <person name="Overmann J."/>
        </authorList>
    </citation>
    <scope>NUCLEOTIDE SEQUENCE [LARGE SCALE GENOMIC DNA]</scope>
    <source>
        <strain evidence="3">DSM 100886 HEG_-6_39</strain>
    </source>
</reference>
<accession>A0A143PUR8</accession>
<dbReference type="STRING" id="1855912.LuPra_05763"/>
<dbReference type="EMBL" id="CP015136">
    <property type="protein sequence ID" value="AMY12487.1"/>
    <property type="molecule type" value="Genomic_DNA"/>
</dbReference>
<name>A0A143PUR8_LUTPR</name>
<sequence length="84" mass="9749">MRCAACGRGLTGRWSKGRSSYYAYYHCRPGCRGVNVTKAKLETLFEKELARLQPSAGYLRLLKESVLQIWKARKESARRRPRTR</sequence>
<organism evidence="2 3">
    <name type="scientific">Luteitalea pratensis</name>
    <dbReference type="NCBI Taxonomy" id="1855912"/>
    <lineage>
        <taxon>Bacteria</taxon>
        <taxon>Pseudomonadati</taxon>
        <taxon>Acidobacteriota</taxon>
        <taxon>Vicinamibacteria</taxon>
        <taxon>Vicinamibacterales</taxon>
        <taxon>Vicinamibacteraceae</taxon>
        <taxon>Luteitalea</taxon>
    </lineage>
</organism>
<evidence type="ECO:0000313" key="3">
    <source>
        <dbReference type="Proteomes" id="UP000076079"/>
    </source>
</evidence>
<dbReference type="Proteomes" id="UP000076079">
    <property type="component" value="Chromosome"/>
</dbReference>
<gene>
    <name evidence="2" type="ORF">LuPra_05763</name>
</gene>
<dbReference type="Pfam" id="PF13408">
    <property type="entry name" value="Zn_ribbon_recom"/>
    <property type="match status" value="1"/>
</dbReference>
<evidence type="ECO:0000313" key="2">
    <source>
        <dbReference type="EMBL" id="AMY12487.1"/>
    </source>
</evidence>